<dbReference type="Pfam" id="PF00753">
    <property type="entry name" value="Lactamase_B"/>
    <property type="match status" value="1"/>
</dbReference>
<evidence type="ECO:0000313" key="3">
    <source>
        <dbReference type="EMBL" id="QCI65772.1"/>
    </source>
</evidence>
<dbReference type="Proteomes" id="UP000298781">
    <property type="component" value="Chromosome"/>
</dbReference>
<proteinExistence type="predicted"/>
<evidence type="ECO:0000313" key="4">
    <source>
        <dbReference type="Proteomes" id="UP000298781"/>
    </source>
</evidence>
<dbReference type="SMART" id="SM00849">
    <property type="entry name" value="Lactamase_B"/>
    <property type="match status" value="1"/>
</dbReference>
<keyword evidence="1" id="KW-0479">Metal-binding</keyword>
<dbReference type="InterPro" id="IPR044528">
    <property type="entry name" value="POD-like_MBL-fold"/>
</dbReference>
<accession>A0A4D7BCN2</accession>
<keyword evidence="3" id="KW-0378">Hydrolase</keyword>
<reference evidence="3 4" key="1">
    <citation type="submission" date="2019-04" db="EMBL/GenBank/DDBJ databases">
        <title>Phreatobacter aquaticus sp. nov.</title>
        <authorList>
            <person name="Choi A."/>
        </authorList>
    </citation>
    <scope>NUCLEOTIDE SEQUENCE [LARGE SCALE GENOMIC DNA]</scope>
    <source>
        <strain evidence="3 4">KCTC 52518</strain>
    </source>
</reference>
<dbReference type="Gene3D" id="3.60.15.10">
    <property type="entry name" value="Ribonuclease Z/Hydroxyacylglutathione hydrolase-like"/>
    <property type="match status" value="1"/>
</dbReference>
<dbReference type="PANTHER" id="PTHR43084">
    <property type="entry name" value="PERSULFIDE DIOXYGENASE ETHE1"/>
    <property type="match status" value="1"/>
</dbReference>
<dbReference type="AlphaFoldDB" id="A0A4D7BCN2"/>
<dbReference type="GO" id="GO:0006749">
    <property type="term" value="P:glutathione metabolic process"/>
    <property type="evidence" value="ECO:0007669"/>
    <property type="project" value="InterPro"/>
</dbReference>
<dbReference type="CDD" id="cd07724">
    <property type="entry name" value="POD-like_MBL-fold"/>
    <property type="match status" value="1"/>
</dbReference>
<dbReference type="InterPro" id="IPR051682">
    <property type="entry name" value="Mito_Persulfide_Diox"/>
</dbReference>
<dbReference type="OrthoDB" id="9784009at2"/>
<sequence>MNEAAGSAARRPEVTGFYDRRTSSIQYVVTDPATKICAIIDPVLDFDEKSGATATTSADAILAHVADHGLSVAWILDTHPHADHFSAAQYLKARTGAPTAIGARVVDVQALWKGLYGLPDLPADGSQWDRLFAEGDRFDIGGIEGRVMFSPGHTLASVTYVIGDAAFIHDTLFMPDSGTARADFPGGDARQLWRSIQAILALPGDVRLFTGHDYQPGGRPPLWQSTVAAQKRDNAHVVDKTEAEFVALRQARDRTLPMPKLILHALQVNIRGGRLPEPEANGRRYLKFPLGALDGAAWG</sequence>
<keyword evidence="4" id="KW-1185">Reference proteome</keyword>
<evidence type="ECO:0000256" key="1">
    <source>
        <dbReference type="ARBA" id="ARBA00022723"/>
    </source>
</evidence>
<evidence type="ECO:0000259" key="2">
    <source>
        <dbReference type="SMART" id="SM00849"/>
    </source>
</evidence>
<name>A0A4D7BCN2_9HYPH</name>
<gene>
    <name evidence="3" type="ORF">E8M01_17075</name>
</gene>
<dbReference type="GO" id="GO:0016787">
    <property type="term" value="F:hydrolase activity"/>
    <property type="evidence" value="ECO:0007669"/>
    <property type="project" value="UniProtKB-KW"/>
</dbReference>
<dbReference type="EMBL" id="CP039690">
    <property type="protein sequence ID" value="QCI65772.1"/>
    <property type="molecule type" value="Genomic_DNA"/>
</dbReference>
<dbReference type="PANTHER" id="PTHR43084:SF1">
    <property type="entry name" value="PERSULFIDE DIOXYGENASE ETHE1, MITOCHONDRIAL"/>
    <property type="match status" value="1"/>
</dbReference>
<dbReference type="GO" id="GO:0070813">
    <property type="term" value="P:hydrogen sulfide metabolic process"/>
    <property type="evidence" value="ECO:0007669"/>
    <property type="project" value="TreeGrafter"/>
</dbReference>
<feature type="domain" description="Metallo-beta-lactamase" evidence="2">
    <location>
        <begin position="23"/>
        <end position="212"/>
    </location>
</feature>
<dbReference type="GO" id="GO:0046872">
    <property type="term" value="F:metal ion binding"/>
    <property type="evidence" value="ECO:0007669"/>
    <property type="project" value="UniProtKB-KW"/>
</dbReference>
<protein>
    <submittedName>
        <fullName evidence="3">MBL fold metallo-hydrolase</fullName>
    </submittedName>
</protein>
<dbReference type="SUPFAM" id="SSF56281">
    <property type="entry name" value="Metallo-hydrolase/oxidoreductase"/>
    <property type="match status" value="1"/>
</dbReference>
<dbReference type="InterPro" id="IPR001279">
    <property type="entry name" value="Metallo-B-lactamas"/>
</dbReference>
<dbReference type="KEGG" id="pstg:E8M01_17075"/>
<organism evidence="3 4">
    <name type="scientific">Phreatobacter stygius</name>
    <dbReference type="NCBI Taxonomy" id="1940610"/>
    <lineage>
        <taxon>Bacteria</taxon>
        <taxon>Pseudomonadati</taxon>
        <taxon>Pseudomonadota</taxon>
        <taxon>Alphaproteobacteria</taxon>
        <taxon>Hyphomicrobiales</taxon>
        <taxon>Phreatobacteraceae</taxon>
        <taxon>Phreatobacter</taxon>
    </lineage>
</organism>
<dbReference type="InterPro" id="IPR036866">
    <property type="entry name" value="RibonucZ/Hydroxyglut_hydro"/>
</dbReference>
<dbReference type="RefSeq" id="WP_136961218.1">
    <property type="nucleotide sequence ID" value="NZ_CP039690.1"/>
</dbReference>
<dbReference type="GO" id="GO:0050313">
    <property type="term" value="F:sulfur dioxygenase activity"/>
    <property type="evidence" value="ECO:0007669"/>
    <property type="project" value="InterPro"/>
</dbReference>